<dbReference type="CDD" id="cd04301">
    <property type="entry name" value="NAT_SF"/>
    <property type="match status" value="1"/>
</dbReference>
<dbReference type="PROSITE" id="PS51186">
    <property type="entry name" value="GNAT"/>
    <property type="match status" value="1"/>
</dbReference>
<protein>
    <recommendedName>
        <fullName evidence="1">N-acetyltransferase domain-containing protein</fullName>
    </recommendedName>
</protein>
<evidence type="ECO:0000313" key="2">
    <source>
        <dbReference type="EMBL" id="GGG81534.1"/>
    </source>
</evidence>
<dbReference type="AlphaFoldDB" id="A0A917HKF3"/>
<sequence length="166" mass="19702">MKIVELQKEYLGEASLLVNSVFGDEEEGVFPARELEASLDSKELSKYQATVDQDVRSFQYYIAIQDHHVMGIIGLYELQNDFEKKDWIGWYCVDERYRGQRIGINLLDYAVEKARLRGKEYLCLYTSTHENEKKAQMLYDQNHFHITKIIPKIGYDLMYRQKRCDR</sequence>
<keyword evidence="3" id="KW-1185">Reference proteome</keyword>
<proteinExistence type="predicted"/>
<dbReference type="Pfam" id="PF00583">
    <property type="entry name" value="Acetyltransf_1"/>
    <property type="match status" value="1"/>
</dbReference>
<dbReference type="EMBL" id="BMHY01000010">
    <property type="protein sequence ID" value="GGG81534.1"/>
    <property type="molecule type" value="Genomic_DNA"/>
</dbReference>
<comment type="caution">
    <text evidence="2">The sequence shown here is derived from an EMBL/GenBank/DDBJ whole genome shotgun (WGS) entry which is preliminary data.</text>
</comment>
<organism evidence="2 3">
    <name type="scientific">Paenibacillus radicis</name>
    <name type="common">ex Gao et al. 2016</name>
    <dbReference type="NCBI Taxonomy" id="1737354"/>
    <lineage>
        <taxon>Bacteria</taxon>
        <taxon>Bacillati</taxon>
        <taxon>Bacillota</taxon>
        <taxon>Bacilli</taxon>
        <taxon>Bacillales</taxon>
        <taxon>Paenibacillaceae</taxon>
        <taxon>Paenibacillus</taxon>
    </lineage>
</organism>
<dbReference type="InterPro" id="IPR016181">
    <property type="entry name" value="Acyl_CoA_acyltransferase"/>
</dbReference>
<dbReference type="Gene3D" id="3.40.630.30">
    <property type="match status" value="1"/>
</dbReference>
<reference evidence="2 3" key="1">
    <citation type="journal article" date="2014" name="Int. J. Syst. Evol. Microbiol.">
        <title>Complete genome sequence of Corynebacterium casei LMG S-19264T (=DSM 44701T), isolated from a smear-ripened cheese.</title>
        <authorList>
            <consortium name="US DOE Joint Genome Institute (JGI-PGF)"/>
            <person name="Walter F."/>
            <person name="Albersmeier A."/>
            <person name="Kalinowski J."/>
            <person name="Ruckert C."/>
        </authorList>
    </citation>
    <scope>NUCLEOTIDE SEQUENCE [LARGE SCALE GENOMIC DNA]</scope>
    <source>
        <strain evidence="2 3">CGMCC 1.15286</strain>
    </source>
</reference>
<dbReference type="RefSeq" id="WP_188891332.1">
    <property type="nucleotide sequence ID" value="NZ_BMHY01000010.1"/>
</dbReference>
<gene>
    <name evidence="2" type="ORF">GCM10010918_43510</name>
</gene>
<feature type="domain" description="N-acetyltransferase" evidence="1">
    <location>
        <begin position="1"/>
        <end position="163"/>
    </location>
</feature>
<evidence type="ECO:0000259" key="1">
    <source>
        <dbReference type="PROSITE" id="PS51186"/>
    </source>
</evidence>
<name>A0A917HKF3_9BACL</name>
<dbReference type="SUPFAM" id="SSF55729">
    <property type="entry name" value="Acyl-CoA N-acyltransferases (Nat)"/>
    <property type="match status" value="1"/>
</dbReference>
<dbReference type="GO" id="GO:0016747">
    <property type="term" value="F:acyltransferase activity, transferring groups other than amino-acyl groups"/>
    <property type="evidence" value="ECO:0007669"/>
    <property type="project" value="InterPro"/>
</dbReference>
<dbReference type="Proteomes" id="UP000600247">
    <property type="component" value="Unassembled WGS sequence"/>
</dbReference>
<evidence type="ECO:0000313" key="3">
    <source>
        <dbReference type="Proteomes" id="UP000600247"/>
    </source>
</evidence>
<accession>A0A917HKF3</accession>
<dbReference type="InterPro" id="IPR000182">
    <property type="entry name" value="GNAT_dom"/>
</dbReference>